<accession>A0A3A1YN77</accession>
<evidence type="ECO:0000313" key="3">
    <source>
        <dbReference type="EMBL" id="RIY39733.1"/>
    </source>
</evidence>
<evidence type="ECO:0000313" key="5">
    <source>
        <dbReference type="Proteomes" id="UP000266483"/>
    </source>
</evidence>
<dbReference type="EMBL" id="NQYH01000013">
    <property type="protein sequence ID" value="RIY39733.1"/>
    <property type="molecule type" value="Genomic_DNA"/>
</dbReference>
<protein>
    <recommendedName>
        <fullName evidence="6">Cobalt transporter</fullName>
    </recommendedName>
</protein>
<reference evidence="4 5" key="1">
    <citation type="submission" date="2017-08" db="EMBL/GenBank/DDBJ databases">
        <title>Pusillimonas indicus sp. nov., a member of the family Alcaligenaceae isolated from surface seawater.</title>
        <authorList>
            <person name="Li J."/>
        </authorList>
    </citation>
    <scope>NUCLEOTIDE SEQUENCE [LARGE SCALE GENOMIC DNA]</scope>
    <source>
        <strain evidence="2 5">17-4A</strain>
        <strain evidence="3 4">L52-1-41</strain>
    </source>
</reference>
<sequence>MILIQSRWIPILLALVLAMQSAFAIGDTNLPHNAATHHYAHVGSVAHDNVMVHAAASDTERANSPFDAVLSYLSDHGHQNHIHLHVVLVESLISIVVPVGRQSLSNEQSYPSSVVHPSLFRPPIA</sequence>
<feature type="signal peptide" evidence="1">
    <location>
        <begin position="1"/>
        <end position="24"/>
    </location>
</feature>
<comment type="caution">
    <text evidence="3">The sequence shown here is derived from an EMBL/GenBank/DDBJ whole genome shotgun (WGS) entry which is preliminary data.</text>
</comment>
<evidence type="ECO:0000313" key="2">
    <source>
        <dbReference type="EMBL" id="RII82813.1"/>
    </source>
</evidence>
<feature type="chain" id="PRO_5017288599" description="Cobalt transporter" evidence="1">
    <location>
        <begin position="25"/>
        <end position="125"/>
    </location>
</feature>
<gene>
    <name evidence="2" type="ORF">CJO09_09530</name>
    <name evidence="3" type="ORF">CJP73_12875</name>
</gene>
<keyword evidence="5" id="KW-1185">Reference proteome</keyword>
<dbReference type="Proteomes" id="UP000266483">
    <property type="component" value="Unassembled WGS sequence"/>
</dbReference>
<dbReference type="EMBL" id="NQOU01000003">
    <property type="protein sequence ID" value="RII82813.1"/>
    <property type="molecule type" value="Genomic_DNA"/>
</dbReference>
<evidence type="ECO:0000313" key="4">
    <source>
        <dbReference type="Proteomes" id="UP000266206"/>
    </source>
</evidence>
<name>A0A3A1YN77_9BURK</name>
<dbReference type="Proteomes" id="UP000266206">
    <property type="component" value="Unassembled WGS sequence"/>
</dbReference>
<proteinExistence type="predicted"/>
<dbReference type="AlphaFoldDB" id="A0A3A1YN77"/>
<keyword evidence="1" id="KW-0732">Signal</keyword>
<evidence type="ECO:0000256" key="1">
    <source>
        <dbReference type="SAM" id="SignalP"/>
    </source>
</evidence>
<evidence type="ECO:0008006" key="6">
    <source>
        <dbReference type="Google" id="ProtNLM"/>
    </source>
</evidence>
<organism evidence="3 4">
    <name type="scientific">Neopusillimonas maritima</name>
    <dbReference type="NCBI Taxonomy" id="2026239"/>
    <lineage>
        <taxon>Bacteria</taxon>
        <taxon>Pseudomonadati</taxon>
        <taxon>Pseudomonadota</taxon>
        <taxon>Betaproteobacteria</taxon>
        <taxon>Burkholderiales</taxon>
        <taxon>Alcaligenaceae</taxon>
        <taxon>Neopusillimonas</taxon>
    </lineage>
</organism>
<dbReference type="RefSeq" id="WP_119442152.1">
    <property type="nucleotide sequence ID" value="NZ_NQYH01000013.1"/>
</dbReference>